<dbReference type="AlphaFoldDB" id="A0A1X1YJI2"/>
<organism evidence="1 2">
    <name type="scientific">Mycolicibacter longobardus</name>
    <dbReference type="NCBI Taxonomy" id="1108812"/>
    <lineage>
        <taxon>Bacteria</taxon>
        <taxon>Bacillati</taxon>
        <taxon>Actinomycetota</taxon>
        <taxon>Actinomycetes</taxon>
        <taxon>Mycobacteriales</taxon>
        <taxon>Mycobacteriaceae</taxon>
        <taxon>Mycolicibacter</taxon>
    </lineage>
</organism>
<evidence type="ECO:0000313" key="1">
    <source>
        <dbReference type="EMBL" id="ORW11248.1"/>
    </source>
</evidence>
<dbReference type="EMBL" id="LQPG01000018">
    <property type="protein sequence ID" value="ORW11248.1"/>
    <property type="molecule type" value="Genomic_DNA"/>
</dbReference>
<keyword evidence="2" id="KW-1185">Reference proteome</keyword>
<comment type="caution">
    <text evidence="1">The sequence shown here is derived from an EMBL/GenBank/DDBJ whole genome shotgun (WGS) entry which is preliminary data.</text>
</comment>
<sequence length="151" mass="17146">MRHNRVRPYDIATHCRIRSVTRHVPTGPRQEIQRSFEIAPPFWPITIDPGDTALTGYGIDRAGACIRYTRNPYPLINRVDHVTIQRVQFAPRCYDLMCRATRVNPAFICETLPYRQTVEILTEYLIDAAVSLCEGRGPIAAPAPAPPHIPR</sequence>
<reference evidence="1 2" key="1">
    <citation type="submission" date="2016-01" db="EMBL/GenBank/DDBJ databases">
        <title>The new phylogeny of the genus Mycobacterium.</title>
        <authorList>
            <person name="Tarcisio F."/>
            <person name="Conor M."/>
            <person name="Antonella G."/>
            <person name="Elisabetta G."/>
            <person name="Giulia F.S."/>
            <person name="Sara T."/>
            <person name="Anna F."/>
            <person name="Clotilde B."/>
            <person name="Roberto B."/>
            <person name="Veronica D.S."/>
            <person name="Fabio R."/>
            <person name="Monica P."/>
            <person name="Olivier J."/>
            <person name="Enrico T."/>
            <person name="Nicola S."/>
        </authorList>
    </citation>
    <scope>NUCLEOTIDE SEQUENCE [LARGE SCALE GENOMIC DNA]</scope>
    <source>
        <strain evidence="1 2">DSM 45394</strain>
    </source>
</reference>
<gene>
    <name evidence="1" type="ORF">AWC16_11810</name>
</gene>
<dbReference type="OrthoDB" id="4699565at2"/>
<dbReference type="Proteomes" id="UP000193866">
    <property type="component" value="Unassembled WGS sequence"/>
</dbReference>
<dbReference type="STRING" id="1108812.AWC16_11810"/>
<name>A0A1X1YJI2_9MYCO</name>
<evidence type="ECO:0000313" key="2">
    <source>
        <dbReference type="Proteomes" id="UP000193866"/>
    </source>
</evidence>
<dbReference type="RefSeq" id="WP_085264674.1">
    <property type="nucleotide sequence ID" value="NZ_JACKVG010000017.1"/>
</dbReference>
<accession>A0A1X1YJI2</accession>
<proteinExistence type="predicted"/>
<protein>
    <submittedName>
        <fullName evidence="1">Uncharacterized protein</fullName>
    </submittedName>
</protein>